<feature type="compositionally biased region" description="Basic and acidic residues" evidence="1">
    <location>
        <begin position="319"/>
        <end position="333"/>
    </location>
</feature>
<feature type="region of interest" description="Disordered" evidence="1">
    <location>
        <begin position="177"/>
        <end position="199"/>
    </location>
</feature>
<feature type="compositionally biased region" description="Basic and acidic residues" evidence="1">
    <location>
        <begin position="276"/>
        <end position="285"/>
    </location>
</feature>
<protein>
    <submittedName>
        <fullName evidence="2">Uncharacterized protein</fullName>
    </submittedName>
</protein>
<keyword evidence="3" id="KW-1185">Reference proteome</keyword>
<dbReference type="Proteomes" id="UP001279734">
    <property type="component" value="Unassembled WGS sequence"/>
</dbReference>
<sequence length="333" mass="35342">MSFPSDSCSFILPFTPPYESFPPLQRVGPVHAPVSGSSNLMASSEGCLPLDASAAISVSAETIISKDASIDKQAALFGVNKKDASVSTVLPDLCPKSMLAGPPSSPITLSNPSCGKEHLDHVSSLNKLHPKRNKLIDMQQGKMGASSLDASSSVIATVGSPPAAVKEGKSTYTVEMSKQSLHTTEAGSSSNAEAADYDGGDTIDQGRQLHGLQQQGQKGSFSKLDKLLRDIGEMKKETAASGAGVTLAFGDVKEEQIHRSSKQRRLRYLLHQSNSDGEKFCHSDAEPPPNFEEGRGQETSQGKIHRRRKASGVGSRSALPEEHCDESVIAKQS</sequence>
<reference evidence="2" key="1">
    <citation type="submission" date="2023-05" db="EMBL/GenBank/DDBJ databases">
        <title>Nepenthes gracilis genome sequencing.</title>
        <authorList>
            <person name="Fukushima K."/>
        </authorList>
    </citation>
    <scope>NUCLEOTIDE SEQUENCE</scope>
    <source>
        <strain evidence="2">SING2019-196</strain>
    </source>
</reference>
<dbReference type="AlphaFoldDB" id="A0AAD3TKD0"/>
<comment type="caution">
    <text evidence="2">The sequence shown here is derived from an EMBL/GenBank/DDBJ whole genome shotgun (WGS) entry which is preliminary data.</text>
</comment>
<proteinExistence type="predicted"/>
<organism evidence="2 3">
    <name type="scientific">Nepenthes gracilis</name>
    <name type="common">Slender pitcher plant</name>
    <dbReference type="NCBI Taxonomy" id="150966"/>
    <lineage>
        <taxon>Eukaryota</taxon>
        <taxon>Viridiplantae</taxon>
        <taxon>Streptophyta</taxon>
        <taxon>Embryophyta</taxon>
        <taxon>Tracheophyta</taxon>
        <taxon>Spermatophyta</taxon>
        <taxon>Magnoliopsida</taxon>
        <taxon>eudicotyledons</taxon>
        <taxon>Gunneridae</taxon>
        <taxon>Pentapetalae</taxon>
        <taxon>Caryophyllales</taxon>
        <taxon>Nepenthaceae</taxon>
        <taxon>Nepenthes</taxon>
    </lineage>
</organism>
<accession>A0AAD3TKD0</accession>
<evidence type="ECO:0000313" key="3">
    <source>
        <dbReference type="Proteomes" id="UP001279734"/>
    </source>
</evidence>
<feature type="region of interest" description="Disordered" evidence="1">
    <location>
        <begin position="275"/>
        <end position="333"/>
    </location>
</feature>
<gene>
    <name evidence="2" type="ORF">Nepgr_033301</name>
</gene>
<evidence type="ECO:0000313" key="2">
    <source>
        <dbReference type="EMBL" id="GMH31458.1"/>
    </source>
</evidence>
<dbReference type="EMBL" id="BSYO01000040">
    <property type="protein sequence ID" value="GMH31458.1"/>
    <property type="molecule type" value="Genomic_DNA"/>
</dbReference>
<evidence type="ECO:0000256" key="1">
    <source>
        <dbReference type="SAM" id="MobiDB-lite"/>
    </source>
</evidence>
<name>A0AAD3TKD0_NEPGR</name>
<feature type="compositionally biased region" description="Polar residues" evidence="1">
    <location>
        <begin position="177"/>
        <end position="192"/>
    </location>
</feature>